<evidence type="ECO:0000313" key="2">
    <source>
        <dbReference type="EMBL" id="CAL5049559.1"/>
    </source>
</evidence>
<organism evidence="2 3">
    <name type="scientific">Urochloa decumbens</name>
    <dbReference type="NCBI Taxonomy" id="240449"/>
    <lineage>
        <taxon>Eukaryota</taxon>
        <taxon>Viridiplantae</taxon>
        <taxon>Streptophyta</taxon>
        <taxon>Embryophyta</taxon>
        <taxon>Tracheophyta</taxon>
        <taxon>Spermatophyta</taxon>
        <taxon>Magnoliopsida</taxon>
        <taxon>Liliopsida</taxon>
        <taxon>Poales</taxon>
        <taxon>Poaceae</taxon>
        <taxon>PACMAD clade</taxon>
        <taxon>Panicoideae</taxon>
        <taxon>Panicodae</taxon>
        <taxon>Paniceae</taxon>
        <taxon>Melinidinae</taxon>
        <taxon>Urochloa</taxon>
    </lineage>
</organism>
<dbReference type="AlphaFoldDB" id="A0ABC9E294"/>
<dbReference type="SUPFAM" id="SSF52047">
    <property type="entry name" value="RNI-like"/>
    <property type="match status" value="1"/>
</dbReference>
<dbReference type="PANTHER" id="PTHR34145:SF65">
    <property type="entry name" value="FBD DOMAIN-CONTAINING PROTEIN"/>
    <property type="match status" value="1"/>
</dbReference>
<reference evidence="2 3" key="2">
    <citation type="submission" date="2024-10" db="EMBL/GenBank/DDBJ databases">
        <authorList>
            <person name="Ryan C."/>
        </authorList>
    </citation>
    <scope>NUCLEOTIDE SEQUENCE [LARGE SCALE GENOMIC DNA]</scope>
</reference>
<dbReference type="PANTHER" id="PTHR34145">
    <property type="entry name" value="OS02G0105600 PROTEIN"/>
    <property type="match status" value="1"/>
</dbReference>
<name>A0ABC9E294_9POAL</name>
<feature type="compositionally biased region" description="Acidic residues" evidence="1">
    <location>
        <begin position="415"/>
        <end position="436"/>
    </location>
</feature>
<dbReference type="Gene3D" id="3.80.10.10">
    <property type="entry name" value="Ribonuclease Inhibitor"/>
    <property type="match status" value="1"/>
</dbReference>
<keyword evidence="3" id="KW-1185">Reference proteome</keyword>
<dbReference type="InterPro" id="IPR053772">
    <property type="entry name" value="At1g61320/At1g61330-like"/>
</dbReference>
<dbReference type="InterPro" id="IPR032675">
    <property type="entry name" value="LRR_dom_sf"/>
</dbReference>
<dbReference type="EMBL" id="OZ075145">
    <property type="protein sequence ID" value="CAL5049559.1"/>
    <property type="molecule type" value="Genomic_DNA"/>
</dbReference>
<evidence type="ECO:0008006" key="4">
    <source>
        <dbReference type="Google" id="ProtNLM"/>
    </source>
</evidence>
<proteinExistence type="predicted"/>
<feature type="region of interest" description="Disordered" evidence="1">
    <location>
        <begin position="1"/>
        <end position="54"/>
    </location>
</feature>
<sequence>MRRGKPPAAAMHSHGGGGSKRQRADEDAEQPDAVSLRSGTETRCSAGKGSEMALPLGASCSKKRRASGGGGVAEGDQIAAAAAEEEDRISALPEDLRLRILALLPLNSAIRTGALSSWRALWARRWPTPPPPSLELHHRPTDDPDRLLESLERRGRRHLDRFALTLHFGDYRSPKSHRYLGDEDIRRCLDYAAACDVEDLHITDHFLRISSRLSFLSQFSRLVRLSLLRVGSVSFSYSLGSSAFPALEIIHLRSARSVDLNHLLWASPRVRTLDLRYCEFVDDEGAINCLQWIKELPNLTNLTVLTICSIALRSLCVGSFRLTYLFDQVEELAKLKRIAAAHVCNGQHQSRSYLYVPQESGRAGVPSWRGSLCMSLSTSSHDTCADNSSEVVEEDEPAEVSEEDDPDEMVSKEDEQGEELAEEDETHGDLSEEYETEEELLKEELVQEYMLEELLYYEDVYDEDPLDGNVPPEEQSEEDVPELNNLMIAKLMKFMGHYSEMRLISFLLRKSPALKKLLLVAPKGRIKALGKDTLDISYFMKLKSVPSRKASPDAKIILSETDFAANQPVHSDVFARF</sequence>
<evidence type="ECO:0000313" key="3">
    <source>
        <dbReference type="Proteomes" id="UP001497457"/>
    </source>
</evidence>
<dbReference type="SUPFAM" id="SSF81383">
    <property type="entry name" value="F-box domain"/>
    <property type="match status" value="1"/>
</dbReference>
<dbReference type="InterPro" id="IPR036047">
    <property type="entry name" value="F-box-like_dom_sf"/>
</dbReference>
<protein>
    <recommendedName>
        <fullName evidence="4">F-box domain-containing protein</fullName>
    </recommendedName>
</protein>
<gene>
    <name evidence="2" type="ORF">URODEC1_LOCUS91076</name>
</gene>
<accession>A0ABC9E294</accession>
<evidence type="ECO:0000256" key="1">
    <source>
        <dbReference type="SAM" id="MobiDB-lite"/>
    </source>
</evidence>
<feature type="compositionally biased region" description="Acidic residues" evidence="1">
    <location>
        <begin position="391"/>
        <end position="408"/>
    </location>
</feature>
<feature type="region of interest" description="Disordered" evidence="1">
    <location>
        <begin position="380"/>
        <end position="436"/>
    </location>
</feature>
<dbReference type="Proteomes" id="UP001497457">
    <property type="component" value="Chromosome 35b"/>
</dbReference>
<reference evidence="3" key="1">
    <citation type="submission" date="2024-06" db="EMBL/GenBank/DDBJ databases">
        <authorList>
            <person name="Ryan C."/>
        </authorList>
    </citation>
    <scope>NUCLEOTIDE SEQUENCE [LARGE SCALE GENOMIC DNA]</scope>
</reference>